<organism evidence="1 2">
    <name type="scientific">Peronosclerospora sorghi</name>
    <dbReference type="NCBI Taxonomy" id="230839"/>
    <lineage>
        <taxon>Eukaryota</taxon>
        <taxon>Sar</taxon>
        <taxon>Stramenopiles</taxon>
        <taxon>Oomycota</taxon>
        <taxon>Peronosporomycetes</taxon>
        <taxon>Peronosporales</taxon>
        <taxon>Peronosporaceae</taxon>
        <taxon>Peronosclerospora</taxon>
    </lineage>
</organism>
<reference evidence="1 2" key="1">
    <citation type="journal article" date="2022" name="bioRxiv">
        <title>The genome of the oomycete Peronosclerospora sorghi, a cosmopolitan pathogen of maize and sorghum, is inflated with dispersed pseudogenes.</title>
        <authorList>
            <person name="Fletcher K."/>
            <person name="Martin F."/>
            <person name="Isakeit T."/>
            <person name="Cavanaugh K."/>
            <person name="Magill C."/>
            <person name="Michelmore R."/>
        </authorList>
    </citation>
    <scope>NUCLEOTIDE SEQUENCE [LARGE SCALE GENOMIC DNA]</scope>
    <source>
        <strain evidence="1">P6</strain>
    </source>
</reference>
<sequence>MPSITKKSFWAHLGKSPTSSSTLSSSWIEKEPPALPPPLSSALGTLVHTIATCRDRQAFAPFVDLAESPALPSSRDGHAQWKRVKRSLVFTLLKRQDEVLSLTRLDAHVEEVASILGATTNQSQAANMLGLYGNAFITGSVAYVEQQQGPERADRVDPHVAIKTANFVHSTLLGKNEQWCFAESLHRAPDSDSFILTQGSLSAHQAHLLPARSALNANLRRVAQLRDVTAAYLVERLPGSHGLRVVFHGAFKHEPIQTEGEVKDLAVSRKAARVRLQRLGQGLAQLSQLVRRRRFGVQVYADLAAFKVRNPRCTCCTRKFVPLVTLRTRCELCGYYVCTACATSEAKEDPFRLATVSVCTRCTLSVTKCNYRHMLTVVPGPERVVPDDDDPSTDPSPSPSTPASSTASRSSTTSSSSSQMLAELLGQWTDDDAKAGHRHAALTVLMQLMLENQAKTRELVEQNTQLVHDATELARQALDVSSYPANPDACVFASATARPYPLLPAVVHDSGDLEPMEYPIPANEHERLAAIEQCHLRALVNVPELNVICTLAAAEMKCPHSVITLVEQDVVTLLATNAPELWDVGSRNPRAQTFCQHFIMEDAPLLVRHAEADMRFYHITPVVMRSLRFYAGFPLSVMSADGHPIVVGALCCMDANPHVVTRAQYWRLMKLANAASEILAQRAAAYRIDANAFV</sequence>
<keyword evidence="2" id="KW-1185">Reference proteome</keyword>
<accession>A0ACC0VVU6</accession>
<proteinExistence type="predicted"/>
<dbReference type="Proteomes" id="UP001163321">
    <property type="component" value="Chromosome 6"/>
</dbReference>
<evidence type="ECO:0000313" key="1">
    <source>
        <dbReference type="EMBL" id="KAI9910584.1"/>
    </source>
</evidence>
<protein>
    <submittedName>
        <fullName evidence="1">Uncharacterized protein</fullName>
    </submittedName>
</protein>
<name>A0ACC0VVU6_9STRA</name>
<gene>
    <name evidence="1" type="ORF">PsorP6_010406</name>
</gene>
<dbReference type="EMBL" id="CM047585">
    <property type="protein sequence ID" value="KAI9910584.1"/>
    <property type="molecule type" value="Genomic_DNA"/>
</dbReference>
<comment type="caution">
    <text evidence="1">The sequence shown here is derived from an EMBL/GenBank/DDBJ whole genome shotgun (WGS) entry which is preliminary data.</text>
</comment>
<evidence type="ECO:0000313" key="2">
    <source>
        <dbReference type="Proteomes" id="UP001163321"/>
    </source>
</evidence>